<dbReference type="EMBL" id="JBHMAK010000002">
    <property type="protein sequence ID" value="MFB9811040.1"/>
    <property type="molecule type" value="Genomic_DNA"/>
</dbReference>
<keyword evidence="2" id="KW-1185">Reference proteome</keyword>
<comment type="caution">
    <text evidence="1">The sequence shown here is derived from an EMBL/GenBank/DDBJ whole genome shotgun (WGS) entry which is preliminary data.</text>
</comment>
<sequence length="425" mass="46656">MSNATLATRLRPRISLIVAALGTATVFVFLPPYPTLLLITIITAGIIALAFRLKNYVLTVFSGAFLVRIALITVDATVGILPTPPISSGHNRNAIELAIAWSHGQILGPLTEIITMRGLMAHLLAPFYVVIGQTPISGRVGISFFSLLVGYLIFQLARRVSDRRTSLIAATVVLFWPTILARSVVIQREIVIVVVLIGFLWTSVQWLDTISLPTVTIGILTIFAILILRKENLFLIAVMIGFVGLAKSREKPHYIAGTVLFSTPILAYFTLNFGQFTGFGTTLSPEAINAFAYGRAHGDAVYLVGLHYDTWLDIILYAPIKVLYFLYTPFPWQIRGVTELLVGGSAIALLAATTGVRRGMGMLQNKPYYLGLLLSYLLTGVVTYSIIEMNYGAAVRRRIQFVPILLLIAVIGLSNIELNVHWPDK</sequence>
<dbReference type="Proteomes" id="UP001589559">
    <property type="component" value="Unassembled WGS sequence"/>
</dbReference>
<protein>
    <submittedName>
        <fullName evidence="1">Uncharacterized protein</fullName>
    </submittedName>
</protein>
<reference evidence="1" key="1">
    <citation type="submission" date="2024-09" db="EMBL/GenBank/DDBJ databases">
        <authorList>
            <person name="Sun Q."/>
            <person name="Mori K."/>
        </authorList>
    </citation>
    <scope>NUCLEOTIDE SEQUENCE</scope>
    <source>
        <strain evidence="1">JCM 19018</strain>
    </source>
</reference>
<organism evidence="1 2">
    <name type="scientific">Haloarcula sebkhae</name>
    <dbReference type="NCBI Taxonomy" id="932660"/>
    <lineage>
        <taxon>Archaea</taxon>
        <taxon>Methanobacteriati</taxon>
        <taxon>Methanobacteriota</taxon>
        <taxon>Stenosarchaea group</taxon>
        <taxon>Halobacteria</taxon>
        <taxon>Halobacteriales</taxon>
        <taxon>Haloarculaceae</taxon>
        <taxon>Haloarcula</taxon>
    </lineage>
</organism>
<evidence type="ECO:0000313" key="2">
    <source>
        <dbReference type="Proteomes" id="UP001589559"/>
    </source>
</evidence>
<gene>
    <name evidence="1" type="ORF">ACFFN7_06605</name>
</gene>
<name>A0ACC6VK39_9EURY</name>
<evidence type="ECO:0000313" key="1">
    <source>
        <dbReference type="EMBL" id="MFB9811040.1"/>
    </source>
</evidence>
<proteinExistence type="predicted"/>
<accession>A0ACC6VK39</accession>